<sequence>MSAGTLALRVRIERAETSADGGGGAVVTWRDIGGAWAALEPLGLSEGESGGRRDGLATHRFRVRRPVDVRGGDRLVAGARLLRVLAVEAPAPGAGYRTGLAEEEGR</sequence>
<dbReference type="Gene3D" id="2.40.10.270">
    <property type="entry name" value="Bacteriophage SPP1 head-tail adaptor protein"/>
    <property type="match status" value="1"/>
</dbReference>
<reference evidence="1 2" key="1">
    <citation type="submission" date="2019-09" db="EMBL/GenBank/DDBJ databases">
        <title>Segnochrobactrum spirostomi gen. nov., sp. nov., isolated from the ciliate Spirostomum cf. yagiui and description of a novel family, Segnochrobactraceae fam. nov. within the order Rhizobiales of the class Alphaproteobacteria.</title>
        <authorList>
            <person name="Akter S."/>
            <person name="Shazib S.U.A."/>
            <person name="Shin M.K."/>
        </authorList>
    </citation>
    <scope>NUCLEOTIDE SEQUENCE [LARGE SCALE GENOMIC DNA]</scope>
    <source>
        <strain evidence="1 2">Sp-1</strain>
    </source>
</reference>
<protein>
    <submittedName>
        <fullName evidence="1">Head-tail adaptor protein</fullName>
    </submittedName>
</protein>
<proteinExistence type="predicted"/>
<evidence type="ECO:0000313" key="1">
    <source>
        <dbReference type="EMBL" id="MQT12324.1"/>
    </source>
</evidence>
<dbReference type="InterPro" id="IPR038666">
    <property type="entry name" value="SSP1_head-tail_sf"/>
</dbReference>
<keyword evidence="2" id="KW-1185">Reference proteome</keyword>
<dbReference type="RefSeq" id="WP_153479608.1">
    <property type="nucleotide sequence ID" value="NZ_VWNA01000001.1"/>
</dbReference>
<dbReference type="Proteomes" id="UP000332515">
    <property type="component" value="Unassembled WGS sequence"/>
</dbReference>
<dbReference type="InterPro" id="IPR008767">
    <property type="entry name" value="Phage_SPP1_head-tail_adaptor"/>
</dbReference>
<evidence type="ECO:0000313" key="2">
    <source>
        <dbReference type="Proteomes" id="UP000332515"/>
    </source>
</evidence>
<dbReference type="AlphaFoldDB" id="A0A6A7Y086"/>
<dbReference type="EMBL" id="VWNA01000001">
    <property type="protein sequence ID" value="MQT12324.1"/>
    <property type="molecule type" value="Genomic_DNA"/>
</dbReference>
<organism evidence="1 2">
    <name type="scientific">Segnochrobactrum spirostomi</name>
    <dbReference type="NCBI Taxonomy" id="2608987"/>
    <lineage>
        <taxon>Bacteria</taxon>
        <taxon>Pseudomonadati</taxon>
        <taxon>Pseudomonadota</taxon>
        <taxon>Alphaproteobacteria</taxon>
        <taxon>Hyphomicrobiales</taxon>
        <taxon>Segnochrobactraceae</taxon>
        <taxon>Segnochrobactrum</taxon>
    </lineage>
</organism>
<accession>A0A6A7Y086</accession>
<comment type="caution">
    <text evidence="1">The sequence shown here is derived from an EMBL/GenBank/DDBJ whole genome shotgun (WGS) entry which is preliminary data.</text>
</comment>
<name>A0A6A7Y086_9HYPH</name>
<dbReference type="Pfam" id="PF05521">
    <property type="entry name" value="Phage_HCP"/>
    <property type="match status" value="1"/>
</dbReference>
<gene>
    <name evidence="1" type="ORF">F0357_06535</name>
</gene>